<dbReference type="Proteomes" id="UP001607151">
    <property type="component" value="Unassembled WGS sequence"/>
</dbReference>
<name>A0ABW7IWZ4_9VIBR</name>
<protein>
    <submittedName>
        <fullName evidence="3">ChaN family lipoprotein</fullName>
    </submittedName>
</protein>
<accession>A0ABW7IWZ4</accession>
<feature type="domain" description="Haem-binding uptake Tiki superfamily ChaN" evidence="2">
    <location>
        <begin position="58"/>
        <end position="260"/>
    </location>
</feature>
<dbReference type="PROSITE" id="PS51257">
    <property type="entry name" value="PROKAR_LIPOPROTEIN"/>
    <property type="match status" value="1"/>
</dbReference>
<feature type="chain" id="PRO_5047149277" evidence="1">
    <location>
        <begin position="21"/>
        <end position="322"/>
    </location>
</feature>
<dbReference type="PIRSF" id="PIRSF020419">
    <property type="entry name" value="Fe_uptake_reg_CjrA_prd"/>
    <property type="match status" value="1"/>
</dbReference>
<gene>
    <name evidence="3" type="ORF">ACGRQ9_08675</name>
</gene>
<keyword evidence="1" id="KW-0732">Signal</keyword>
<comment type="caution">
    <text evidence="3">The sequence shown here is derived from an EMBL/GenBank/DDBJ whole genome shotgun (WGS) entry which is preliminary data.</text>
</comment>
<sequence length="322" mass="36265">MSFKSFNKPLIILLTTVLFTAGCSSKPDTPNTQDDIITFFDYQLYTPRGQKIQLSQWIKNTSQADVILIGEWHTHAGIHRFQADVLKLLIQSTQPIALSMEQFSRDTQSIIDDYLQGSIGEQTLISQGNAWPNYESDYRPLVELAKHADMDVIAANAPKSIVRCIAKDGLKYLDVLPPEERAYVASEIDLGDSTYKEKFMTSMHHGEPSQHLNMYASQLTWDATMAESIVNYKHTHPNAKIVHIAGKFHTEGGLGIAAQIKQIDPTLNIIIVTPVGTITTDSHDYQLHVLTPPIRYIKPENQRIAFAQLFKNRKEPNCSNNE</sequence>
<dbReference type="InterPro" id="IPR016773">
    <property type="entry name" value="Fe3_uptake_reg_CjrA_prd"/>
</dbReference>
<dbReference type="EMBL" id="JBIHSN010000002">
    <property type="protein sequence ID" value="MFH0265560.1"/>
    <property type="molecule type" value="Genomic_DNA"/>
</dbReference>
<dbReference type="SUPFAM" id="SSF159501">
    <property type="entry name" value="EreA/ChaN-like"/>
    <property type="match status" value="1"/>
</dbReference>
<proteinExistence type="predicted"/>
<dbReference type="InterPro" id="IPR007314">
    <property type="entry name" value="Cofac_haem-bd_dom"/>
</dbReference>
<evidence type="ECO:0000313" key="4">
    <source>
        <dbReference type="Proteomes" id="UP001607151"/>
    </source>
</evidence>
<dbReference type="Gene3D" id="3.40.50.11550">
    <property type="match status" value="1"/>
</dbReference>
<evidence type="ECO:0000256" key="1">
    <source>
        <dbReference type="SAM" id="SignalP"/>
    </source>
</evidence>
<dbReference type="Pfam" id="PF04187">
    <property type="entry name" value="Cofac_haem_bdg"/>
    <property type="match status" value="1"/>
</dbReference>
<dbReference type="RefSeq" id="WP_394607710.1">
    <property type="nucleotide sequence ID" value="NZ_JBIHSN010000002.1"/>
</dbReference>
<evidence type="ECO:0000259" key="2">
    <source>
        <dbReference type="Pfam" id="PF04187"/>
    </source>
</evidence>
<keyword evidence="4" id="KW-1185">Reference proteome</keyword>
<evidence type="ECO:0000313" key="3">
    <source>
        <dbReference type="EMBL" id="MFH0265560.1"/>
    </source>
</evidence>
<feature type="signal peptide" evidence="1">
    <location>
        <begin position="1"/>
        <end position="20"/>
    </location>
</feature>
<dbReference type="CDD" id="cd14727">
    <property type="entry name" value="ChanN-like"/>
    <property type="match status" value="1"/>
</dbReference>
<reference evidence="3 4" key="1">
    <citation type="submission" date="2024-10" db="EMBL/GenBank/DDBJ databases">
        <authorList>
            <person name="Yibar A."/>
            <person name="Saticioglu I.B."/>
            <person name="Duman M."/>
            <person name="Ajmi N."/>
            <person name="Gurler F."/>
            <person name="Ay H."/>
            <person name="Onuk E."/>
            <person name="Guler S."/>
            <person name="Romalde J.L."/>
        </authorList>
    </citation>
    <scope>NUCLEOTIDE SEQUENCE [LARGE SCALE GENOMIC DNA]</scope>
    <source>
        <strain evidence="3 4">14-MA-B</strain>
    </source>
</reference>
<keyword evidence="3" id="KW-0449">Lipoprotein</keyword>
<organism evidence="3 4">
    <name type="scientific">Vibrio rumoiensis</name>
    <dbReference type="NCBI Taxonomy" id="76258"/>
    <lineage>
        <taxon>Bacteria</taxon>
        <taxon>Pseudomonadati</taxon>
        <taxon>Pseudomonadota</taxon>
        <taxon>Gammaproteobacteria</taxon>
        <taxon>Vibrionales</taxon>
        <taxon>Vibrionaceae</taxon>
        <taxon>Vibrio</taxon>
    </lineage>
</organism>